<evidence type="ECO:0008006" key="4">
    <source>
        <dbReference type="Google" id="ProtNLM"/>
    </source>
</evidence>
<name>A0AAV8Y6K0_9CUCU</name>
<feature type="compositionally biased region" description="Polar residues" evidence="1">
    <location>
        <begin position="352"/>
        <end position="363"/>
    </location>
</feature>
<dbReference type="AlphaFoldDB" id="A0AAV8Y6K0"/>
<organism evidence="2 3">
    <name type="scientific">Aromia moschata</name>
    <dbReference type="NCBI Taxonomy" id="1265417"/>
    <lineage>
        <taxon>Eukaryota</taxon>
        <taxon>Metazoa</taxon>
        <taxon>Ecdysozoa</taxon>
        <taxon>Arthropoda</taxon>
        <taxon>Hexapoda</taxon>
        <taxon>Insecta</taxon>
        <taxon>Pterygota</taxon>
        <taxon>Neoptera</taxon>
        <taxon>Endopterygota</taxon>
        <taxon>Coleoptera</taxon>
        <taxon>Polyphaga</taxon>
        <taxon>Cucujiformia</taxon>
        <taxon>Chrysomeloidea</taxon>
        <taxon>Cerambycidae</taxon>
        <taxon>Cerambycinae</taxon>
        <taxon>Callichromatini</taxon>
        <taxon>Aromia</taxon>
    </lineage>
</organism>
<feature type="compositionally biased region" description="Basic and acidic residues" evidence="1">
    <location>
        <begin position="328"/>
        <end position="351"/>
    </location>
</feature>
<gene>
    <name evidence="2" type="ORF">NQ318_020815</name>
</gene>
<keyword evidence="3" id="KW-1185">Reference proteome</keyword>
<feature type="compositionally biased region" description="Low complexity" evidence="1">
    <location>
        <begin position="371"/>
        <end position="382"/>
    </location>
</feature>
<dbReference type="PANTHER" id="PTHR47326">
    <property type="entry name" value="TRANSPOSABLE ELEMENT TC3 TRANSPOSASE-LIKE PROTEIN"/>
    <property type="match status" value="1"/>
</dbReference>
<evidence type="ECO:0000256" key="1">
    <source>
        <dbReference type="SAM" id="MobiDB-lite"/>
    </source>
</evidence>
<evidence type="ECO:0000313" key="3">
    <source>
        <dbReference type="Proteomes" id="UP001162162"/>
    </source>
</evidence>
<protein>
    <recommendedName>
        <fullName evidence="4">Histone-lysine N-methyltransferase SETMAR</fullName>
    </recommendedName>
</protein>
<accession>A0AAV8Y6K0</accession>
<dbReference type="EMBL" id="JAPWTK010000178">
    <property type="protein sequence ID" value="KAJ8946721.1"/>
    <property type="molecule type" value="Genomic_DNA"/>
</dbReference>
<dbReference type="GO" id="GO:0003676">
    <property type="term" value="F:nucleic acid binding"/>
    <property type="evidence" value="ECO:0007669"/>
    <property type="project" value="InterPro"/>
</dbReference>
<proteinExistence type="predicted"/>
<comment type="caution">
    <text evidence="2">The sequence shown here is derived from an EMBL/GenBank/DDBJ whole genome shotgun (WGS) entry which is preliminary data.</text>
</comment>
<feature type="compositionally biased region" description="Polar residues" evidence="1">
    <location>
        <begin position="588"/>
        <end position="601"/>
    </location>
</feature>
<feature type="region of interest" description="Disordered" evidence="1">
    <location>
        <begin position="310"/>
        <end position="406"/>
    </location>
</feature>
<reference evidence="2" key="1">
    <citation type="journal article" date="2023" name="Insect Mol. Biol.">
        <title>Genome sequencing provides insights into the evolution of gene families encoding plant cell wall-degrading enzymes in longhorned beetles.</title>
        <authorList>
            <person name="Shin N.R."/>
            <person name="Okamura Y."/>
            <person name="Kirsch R."/>
            <person name="Pauchet Y."/>
        </authorList>
    </citation>
    <scope>NUCLEOTIDE SEQUENCE</scope>
    <source>
        <strain evidence="2">AMC_N1</strain>
    </source>
</reference>
<evidence type="ECO:0000313" key="2">
    <source>
        <dbReference type="EMBL" id="KAJ8946721.1"/>
    </source>
</evidence>
<dbReference type="Gene3D" id="3.30.420.10">
    <property type="entry name" value="Ribonuclease H-like superfamily/Ribonuclease H"/>
    <property type="match status" value="1"/>
</dbReference>
<feature type="compositionally biased region" description="Basic and acidic residues" evidence="1">
    <location>
        <begin position="152"/>
        <end position="162"/>
    </location>
</feature>
<dbReference type="Proteomes" id="UP001162162">
    <property type="component" value="Unassembled WGS sequence"/>
</dbReference>
<dbReference type="InterPro" id="IPR036397">
    <property type="entry name" value="RNaseH_sf"/>
</dbReference>
<dbReference type="PANTHER" id="PTHR47326:SF1">
    <property type="entry name" value="HTH PSQ-TYPE DOMAIN-CONTAINING PROTEIN"/>
    <property type="match status" value="1"/>
</dbReference>
<feature type="compositionally biased region" description="Basic and acidic residues" evidence="1">
    <location>
        <begin position="390"/>
        <end position="400"/>
    </location>
</feature>
<sequence length="617" mass="70257">MSVVLEPVSMSETLQLFEPSGDCTGLLGLGFRKISKTVSKNFGKIRKFPIRNVILLHDNTRPYTANLTREKLEEIHSTTLEHTPYCPDVSPCVYHMFGPLKEALGGEQFVDAAILFARGAAPPTAKTNKVGVGRREAVNFDKQSNYGGGGENGKRELEQETAEKEKTECQRMRFGHCKLHCSWIVDVFDGKTLISRFARNLLLNKIETALDRGTSLQHNKEDTDIHLNMGISHLGQILRYAFTYCHRRYYLIFFLYFVKNIFAGISDRFSLERKRRNGRTLLSRRMEGRATRRRRRFRVSPDDNIDLVIRRVGGRGRAAKQSKRGRPTRSDEREAPQRPDRRKTADNRQTDLTRSAPMTNGTPSKRLWRGAAPRSSSERAPAIDSPGRLFRRERSGRSPEDGNAFCETSTDFETSYETPCRGLYPRELNIIKKNFRLCAKFPESNARLSVRVYGERFPNRRLPNHTTFTAVIRRLRETGRFAARTADYGRNRFLRTADIEEEILTRVEADPELSTRRTGGEMEISKDVVHRTLKEQLLHPYHKTPVQDLLIQDPGSQLWRLVAAKRSNMVYRSNSRENLGDGPGDQGSGTPASSESISDSATPEEPNSACFNNIIVQ</sequence>
<feature type="region of interest" description="Disordered" evidence="1">
    <location>
        <begin position="573"/>
        <end position="617"/>
    </location>
</feature>
<feature type="compositionally biased region" description="Basic residues" evidence="1">
    <location>
        <begin position="312"/>
        <end position="327"/>
    </location>
</feature>
<feature type="region of interest" description="Disordered" evidence="1">
    <location>
        <begin position="141"/>
        <end position="162"/>
    </location>
</feature>